<gene>
    <name evidence="1" type="ORF">EVA_04474</name>
</gene>
<dbReference type="Pfam" id="PF11306">
    <property type="entry name" value="DUF3108"/>
    <property type="match status" value="1"/>
</dbReference>
<reference evidence="1" key="1">
    <citation type="journal article" date="2012" name="PLoS ONE">
        <title>Gene sets for utilization of primary and secondary nutrition supplies in the distal gut of endangered iberian lynx.</title>
        <authorList>
            <person name="Alcaide M."/>
            <person name="Messina E."/>
            <person name="Richter M."/>
            <person name="Bargiela R."/>
            <person name="Peplies J."/>
            <person name="Huws S.A."/>
            <person name="Newbold C.J."/>
            <person name="Golyshin P.N."/>
            <person name="Simon M.A."/>
            <person name="Lopez G."/>
            <person name="Yakimov M.M."/>
            <person name="Ferrer M."/>
        </authorList>
    </citation>
    <scope>NUCLEOTIDE SEQUENCE</scope>
</reference>
<sequence length="271" mass="31480">MKRLFLLASIWCLLVAAAAAQCAARNDAIQAGERLTYDLKFNWKFIWVDAGEARMDMQAITYQGKPCFRSNLISVTNRKVDFFFKMRDTLTCITTARLEPVYFRKGAEEGDRYTVDEVSFSYENGQCLANQHRYRRDRDTVCSRDTSNQCIFDMLSILMQARSFDPSAYRIGDKIRFDMATGTCVEEQTLVYRGKKNFKADNGVKYRCLVFSLVEYRKNKEKEVITFYITDDKNHLPVRLDLFLNFGSAKAFLRDVQGNRHPLTSIIEKKE</sequence>
<proteinExistence type="predicted"/>
<evidence type="ECO:0008006" key="2">
    <source>
        <dbReference type="Google" id="ProtNLM"/>
    </source>
</evidence>
<protein>
    <recommendedName>
        <fullName evidence="2">DUF3108 domain-containing protein</fullName>
    </recommendedName>
</protein>
<dbReference type="EMBL" id="AMCI01000885">
    <property type="protein sequence ID" value="EJX07416.1"/>
    <property type="molecule type" value="Genomic_DNA"/>
</dbReference>
<dbReference type="InterPro" id="IPR021457">
    <property type="entry name" value="DUF3108"/>
</dbReference>
<accession>J9D419</accession>
<dbReference type="AlphaFoldDB" id="J9D419"/>
<comment type="caution">
    <text evidence="1">The sequence shown here is derived from an EMBL/GenBank/DDBJ whole genome shotgun (WGS) entry which is preliminary data.</text>
</comment>
<evidence type="ECO:0000313" key="1">
    <source>
        <dbReference type="EMBL" id="EJX07416.1"/>
    </source>
</evidence>
<name>J9D419_9ZZZZ</name>
<organism evidence="1">
    <name type="scientific">gut metagenome</name>
    <dbReference type="NCBI Taxonomy" id="749906"/>
    <lineage>
        <taxon>unclassified sequences</taxon>
        <taxon>metagenomes</taxon>
        <taxon>organismal metagenomes</taxon>
    </lineage>
</organism>